<name>C0QSM9_PERMH</name>
<evidence type="ECO:0000313" key="2">
    <source>
        <dbReference type="EMBL" id="ACO04869.1"/>
    </source>
</evidence>
<accession>C0QSM9</accession>
<evidence type="ECO:0000313" key="3">
    <source>
        <dbReference type="Proteomes" id="UP000001366"/>
    </source>
</evidence>
<dbReference type="RefSeq" id="WP_015898973.1">
    <property type="nucleotide sequence ID" value="NC_012440.1"/>
</dbReference>
<dbReference type="eggNOG" id="COG5551">
    <property type="taxonomic scope" value="Bacteria"/>
</dbReference>
<dbReference type="InterPro" id="IPR019267">
    <property type="entry name" value="CRISPR-assoc_Cas6_C"/>
</dbReference>
<sequence>MINFEFSQIRIEYKVLKPFRQPYFLGSSFRGILGRRLRKIVCIKPREECINCEFKKSCPYTVIFETESILNQPSKYVLKPPYERRDLKEGDTISVDITLLGAASNYWEFITESLNGIFNLGKERYIKTDRVYYYHPFDESYYPLKSFVPRFDASSFFDLRTGRDRIRIRLYPSSIKIKGDHLKFNQFDKDIFLKAMVLRISNVAVNYGIKSERIFLNPERFQLKDINLKPSPMERWSNRKKRKMKIPAFEGSFTIEGDLEEVYPYIELLRVVNIGKSVSFGLGRLDPV</sequence>
<dbReference type="Pfam" id="PF10040">
    <property type="entry name" value="CRISPR_Cas6"/>
    <property type="match status" value="1"/>
</dbReference>
<feature type="domain" description="CRISPR-associated protein Cas6 C-terminal" evidence="1">
    <location>
        <begin position="172"/>
        <end position="284"/>
    </location>
</feature>
<keyword evidence="3" id="KW-1185">Reference proteome</keyword>
<dbReference type="PaxDb" id="123214-PERMA_1913"/>
<dbReference type="Proteomes" id="UP000001366">
    <property type="component" value="Chromosome"/>
</dbReference>
<dbReference type="OrthoDB" id="9787241at2"/>
<dbReference type="STRING" id="123214.PERMA_1913"/>
<dbReference type="AlphaFoldDB" id="C0QSM9"/>
<dbReference type="KEGG" id="pmx:PERMA_1913"/>
<proteinExistence type="predicted"/>
<evidence type="ECO:0000259" key="1">
    <source>
        <dbReference type="Pfam" id="PF10040"/>
    </source>
</evidence>
<organism evidence="2 3">
    <name type="scientific">Persephonella marina (strain DSM 14350 / EX-H1)</name>
    <dbReference type="NCBI Taxonomy" id="123214"/>
    <lineage>
        <taxon>Bacteria</taxon>
        <taxon>Pseudomonadati</taxon>
        <taxon>Aquificota</taxon>
        <taxon>Aquificia</taxon>
        <taxon>Aquificales</taxon>
        <taxon>Hydrogenothermaceae</taxon>
        <taxon>Persephonella</taxon>
    </lineage>
</organism>
<protein>
    <submittedName>
        <fullName evidence="2">Hypothetical cytosolic protein</fullName>
    </submittedName>
</protein>
<gene>
    <name evidence="2" type="ordered locus">PERMA_1913</name>
</gene>
<dbReference type="EMBL" id="CP001230">
    <property type="protein sequence ID" value="ACO04869.1"/>
    <property type="molecule type" value="Genomic_DNA"/>
</dbReference>
<reference evidence="2 3" key="1">
    <citation type="journal article" date="2009" name="J. Bacteriol.">
        <title>Complete and draft genome sequences of six members of the Aquificales.</title>
        <authorList>
            <person name="Reysenbach A.L."/>
            <person name="Hamamura N."/>
            <person name="Podar M."/>
            <person name="Griffiths E."/>
            <person name="Ferreira S."/>
            <person name="Hochstein R."/>
            <person name="Heidelberg J."/>
            <person name="Johnson J."/>
            <person name="Mead D."/>
            <person name="Pohorille A."/>
            <person name="Sarmiento M."/>
            <person name="Schweighofer K."/>
            <person name="Seshadri R."/>
            <person name="Voytek M.A."/>
        </authorList>
    </citation>
    <scope>NUCLEOTIDE SEQUENCE [LARGE SCALE GENOMIC DNA]</scope>
    <source>
        <strain evidence="3">DSM 14350 / EX-H1</strain>
    </source>
</reference>
<dbReference type="HOGENOM" id="CLU_050021_0_0_0"/>